<dbReference type="Proteomes" id="UP000318833">
    <property type="component" value="Unassembled WGS sequence"/>
</dbReference>
<feature type="compositionally biased region" description="Low complexity" evidence="1">
    <location>
        <begin position="140"/>
        <end position="158"/>
    </location>
</feature>
<proteinExistence type="predicted"/>
<name>A0A554VB29_9FLAO</name>
<evidence type="ECO:0000313" key="3">
    <source>
        <dbReference type="Proteomes" id="UP000318833"/>
    </source>
</evidence>
<evidence type="ECO:0000256" key="1">
    <source>
        <dbReference type="SAM" id="MobiDB-lite"/>
    </source>
</evidence>
<gene>
    <name evidence="2" type="ORF">FOF46_28910</name>
</gene>
<keyword evidence="3" id="KW-1185">Reference proteome</keyword>
<feature type="compositionally biased region" description="Low complexity" evidence="1">
    <location>
        <begin position="168"/>
        <end position="180"/>
    </location>
</feature>
<feature type="region of interest" description="Disordered" evidence="1">
    <location>
        <begin position="212"/>
        <end position="236"/>
    </location>
</feature>
<dbReference type="RefSeq" id="WP_143918935.1">
    <property type="nucleotide sequence ID" value="NZ_CANMIK010000100.1"/>
</dbReference>
<reference evidence="2 3" key="1">
    <citation type="submission" date="2019-07" db="EMBL/GenBank/DDBJ databases">
        <title>The draft genome sequence of Aquimarina algiphila M91.</title>
        <authorList>
            <person name="Meng X."/>
        </authorList>
    </citation>
    <scope>NUCLEOTIDE SEQUENCE [LARGE SCALE GENOMIC DNA]</scope>
    <source>
        <strain evidence="2 3">M91</strain>
    </source>
</reference>
<evidence type="ECO:0008006" key="4">
    <source>
        <dbReference type="Google" id="ProtNLM"/>
    </source>
</evidence>
<comment type="caution">
    <text evidence="2">The sequence shown here is derived from an EMBL/GenBank/DDBJ whole genome shotgun (WGS) entry which is preliminary data.</text>
</comment>
<organism evidence="2 3">
    <name type="scientific">Aquimarina algiphila</name>
    <dbReference type="NCBI Taxonomy" id="2047982"/>
    <lineage>
        <taxon>Bacteria</taxon>
        <taxon>Pseudomonadati</taxon>
        <taxon>Bacteroidota</taxon>
        <taxon>Flavobacteriia</taxon>
        <taxon>Flavobacteriales</taxon>
        <taxon>Flavobacteriaceae</taxon>
        <taxon>Aquimarina</taxon>
    </lineage>
</organism>
<dbReference type="EMBL" id="VLNR01000105">
    <property type="protein sequence ID" value="TSE03590.1"/>
    <property type="molecule type" value="Genomic_DNA"/>
</dbReference>
<dbReference type="AlphaFoldDB" id="A0A554VB29"/>
<accession>A0A554VB29</accession>
<sequence length="481" mass="54332">MADPKDIGKAFKEKLKGFDQARSTLTWEDIEPKLPKKRENALSYWAKGVGISLLLLLLILSTSDTYPDSNTSILSNNSIQQNHSTIDNCEEIDTQQNNQIIVNNIENKSIVSALKASEVNTDNAILNILSLPYNTSNYKRNSSTNTSNSNSKFKTTTTVRSTFRDKSNSSNTTQKNNLSLGKKENSYTNPSIDKNKEYPKYQIKSEKLGAEISNSKKSSIHTRDKNFTENEERSLENDSIHKKETLITMRKPKDTLIYMNPLKKKPFQKFSLALHVAPTYLIPLSGSLISDRLSENKNNGKISLNYGIVFKTYFNEKTALRIGYNRLKLSNTIKNVPATQLSAALRDAGIFFSSNDTIQNSEDVDLTQKTKLHELSIGIQYSIIDKKINTSLIGGLSFLFFDKNNITINTASNDFKVGSNENLLKTNFSIHMGANFRYELSKKIMFNVEPLINYQLKNASENSNSYSPLHFTIQTGFSYEF</sequence>
<feature type="compositionally biased region" description="Basic and acidic residues" evidence="1">
    <location>
        <begin position="221"/>
        <end position="236"/>
    </location>
</feature>
<evidence type="ECO:0000313" key="2">
    <source>
        <dbReference type="EMBL" id="TSE03590.1"/>
    </source>
</evidence>
<feature type="region of interest" description="Disordered" evidence="1">
    <location>
        <begin position="140"/>
        <end position="200"/>
    </location>
</feature>
<protein>
    <recommendedName>
        <fullName evidence="4">Outer membrane protein beta-barrel domain-containing protein</fullName>
    </recommendedName>
</protein>
<dbReference type="OrthoDB" id="1113942at2"/>